<reference evidence="2 3" key="1">
    <citation type="journal article" date="2024" name="Insects">
        <title>An Improved Chromosome-Level Genome Assembly of the Firefly Pyrocoelia pectoralis.</title>
        <authorList>
            <person name="Fu X."/>
            <person name="Meyer-Rochow V.B."/>
            <person name="Ballantyne L."/>
            <person name="Zhu X."/>
        </authorList>
    </citation>
    <scope>NUCLEOTIDE SEQUENCE [LARGE SCALE GENOMIC DNA]</scope>
    <source>
        <strain evidence="2">XCY_ONT2</strain>
    </source>
</reference>
<dbReference type="Proteomes" id="UP001329430">
    <property type="component" value="Chromosome 4"/>
</dbReference>
<dbReference type="Pfam" id="PF26215">
    <property type="entry name" value="HTH_animal"/>
    <property type="match status" value="1"/>
</dbReference>
<dbReference type="PANTHER" id="PTHR21301">
    <property type="entry name" value="REVERSE TRANSCRIPTASE"/>
    <property type="match status" value="1"/>
</dbReference>
<keyword evidence="3" id="KW-1185">Reference proteome</keyword>
<dbReference type="AlphaFoldDB" id="A0AAN7VFB8"/>
<organism evidence="2 3">
    <name type="scientific">Pyrocoelia pectoralis</name>
    <dbReference type="NCBI Taxonomy" id="417401"/>
    <lineage>
        <taxon>Eukaryota</taxon>
        <taxon>Metazoa</taxon>
        <taxon>Ecdysozoa</taxon>
        <taxon>Arthropoda</taxon>
        <taxon>Hexapoda</taxon>
        <taxon>Insecta</taxon>
        <taxon>Pterygota</taxon>
        <taxon>Neoptera</taxon>
        <taxon>Endopterygota</taxon>
        <taxon>Coleoptera</taxon>
        <taxon>Polyphaga</taxon>
        <taxon>Elateriformia</taxon>
        <taxon>Elateroidea</taxon>
        <taxon>Lampyridae</taxon>
        <taxon>Lampyrinae</taxon>
        <taxon>Pyrocoelia</taxon>
    </lineage>
</organism>
<sequence length="411" mass="47641">MDDFETKALETADLKPKCWFRYVDDIFVIWPHGLQDLDGFLSHLNGFNNSIQFTMEIETNNSLPFLDLLITRNNDNNFNYCVYRKPTHTNRYLNANSHHHPTQLNSVMETLIVRSLRLTEKQNQNYELNTLKTILQQNGYKLHQINNIIRKNLRHKNSEKNNVNDDRKLLILPYLKGVTDKIARKFPKNEFRVVFKPFKTLSQFIRTPKDTIPGESQGVYEIQCCDCSQSYVGQSNRRISARAYEHKLAIKQKNMSSSLATHVIQTGHKIDTNDIKLLHPATTLEKRIIREAIEIEKRPNSMNKRDDGQRLPTIWRSIIHKIPTPTIRVKNSPNLSVNNINVPTTSIQRNLGPITRRQAHRQSVGVGPARTLLIPSSVGSRDETLRRLPVYLYLPQVLANTTYTIIIFFSF</sequence>
<accession>A0AAN7VFB8</accession>
<evidence type="ECO:0000313" key="3">
    <source>
        <dbReference type="Proteomes" id="UP001329430"/>
    </source>
</evidence>
<dbReference type="PANTHER" id="PTHR21301:SF11">
    <property type="entry name" value="GIY-YIG DOMAIN-CONTAINING PROTEIN"/>
    <property type="match status" value="1"/>
</dbReference>
<feature type="domain" description="Helix-turn-helix" evidence="1">
    <location>
        <begin position="91"/>
        <end position="150"/>
    </location>
</feature>
<gene>
    <name evidence="2" type="ORF">RI129_005831</name>
</gene>
<dbReference type="EMBL" id="JAVRBK010000004">
    <property type="protein sequence ID" value="KAK5644531.1"/>
    <property type="molecule type" value="Genomic_DNA"/>
</dbReference>
<comment type="caution">
    <text evidence="2">The sequence shown here is derived from an EMBL/GenBank/DDBJ whole genome shotgun (WGS) entry which is preliminary data.</text>
</comment>
<protein>
    <recommendedName>
        <fullName evidence="1">Helix-turn-helix domain-containing protein</fullName>
    </recommendedName>
</protein>
<proteinExistence type="predicted"/>
<dbReference type="InterPro" id="IPR058912">
    <property type="entry name" value="HTH_animal"/>
</dbReference>
<evidence type="ECO:0000313" key="2">
    <source>
        <dbReference type="EMBL" id="KAK5644531.1"/>
    </source>
</evidence>
<evidence type="ECO:0000259" key="1">
    <source>
        <dbReference type="Pfam" id="PF26215"/>
    </source>
</evidence>
<name>A0AAN7VFB8_9COLE</name>